<feature type="compositionally biased region" description="Basic and acidic residues" evidence="1">
    <location>
        <begin position="12"/>
        <end position="22"/>
    </location>
</feature>
<feature type="compositionally biased region" description="Polar residues" evidence="1">
    <location>
        <begin position="33"/>
        <end position="56"/>
    </location>
</feature>
<proteinExistence type="predicted"/>
<feature type="non-terminal residue" evidence="3">
    <location>
        <position position="175"/>
    </location>
</feature>
<evidence type="ECO:0000313" key="4">
    <source>
        <dbReference type="Proteomes" id="UP000602905"/>
    </source>
</evidence>
<evidence type="ECO:0000256" key="1">
    <source>
        <dbReference type="SAM" id="MobiDB-lite"/>
    </source>
</evidence>
<feature type="domain" description="DUF6535" evidence="2">
    <location>
        <begin position="102"/>
        <end position="174"/>
    </location>
</feature>
<dbReference type="Pfam" id="PF20153">
    <property type="entry name" value="DUF6535"/>
    <property type="match status" value="1"/>
</dbReference>
<sequence>MSLMFSTNLSDRGPKGKGRDKANSPGVDALGSSYRQASTNQNPKNGNKNIETNIHSQDYKQAPSKTDDPWSERDEYGAKLMKDAMVWKVYFKEADKSDAELAALFSAVSTAFLIKSSNMLKQDPNVSAATLVVMSQALVALANNSSVYLAALSMSSHNTASLFSPTYNAVVINTM</sequence>
<comment type="caution">
    <text evidence="3">The sequence shown here is derived from an EMBL/GenBank/DDBJ whole genome shotgun (WGS) entry which is preliminary data.</text>
</comment>
<feature type="region of interest" description="Disordered" evidence="1">
    <location>
        <begin position="1"/>
        <end position="71"/>
    </location>
</feature>
<evidence type="ECO:0000313" key="3">
    <source>
        <dbReference type="EMBL" id="KAF8701190.1"/>
    </source>
</evidence>
<dbReference type="AlphaFoldDB" id="A0A8H7LRX9"/>
<feature type="compositionally biased region" description="Polar residues" evidence="1">
    <location>
        <begin position="1"/>
        <end position="10"/>
    </location>
</feature>
<evidence type="ECO:0000259" key="2">
    <source>
        <dbReference type="Pfam" id="PF20153"/>
    </source>
</evidence>
<dbReference type="Proteomes" id="UP000602905">
    <property type="component" value="Unassembled WGS sequence"/>
</dbReference>
<organism evidence="3 4">
    <name type="scientific">Rhizoctonia solani</name>
    <dbReference type="NCBI Taxonomy" id="456999"/>
    <lineage>
        <taxon>Eukaryota</taxon>
        <taxon>Fungi</taxon>
        <taxon>Dikarya</taxon>
        <taxon>Basidiomycota</taxon>
        <taxon>Agaricomycotina</taxon>
        <taxon>Agaricomycetes</taxon>
        <taxon>Cantharellales</taxon>
        <taxon>Ceratobasidiaceae</taxon>
        <taxon>Rhizoctonia</taxon>
    </lineage>
</organism>
<protein>
    <recommendedName>
        <fullName evidence="2">DUF6535 domain-containing protein</fullName>
    </recommendedName>
</protein>
<dbReference type="InterPro" id="IPR045338">
    <property type="entry name" value="DUF6535"/>
</dbReference>
<dbReference type="OrthoDB" id="3235960at2759"/>
<reference evidence="3" key="1">
    <citation type="submission" date="2020-09" db="EMBL/GenBank/DDBJ databases">
        <title>Comparative genome analyses of four rice-infecting Rhizoctonia solani isolates reveal extensive enrichment of homogalacturonan modification genes.</title>
        <authorList>
            <person name="Lee D.-Y."/>
            <person name="Jeon J."/>
            <person name="Kim K.-T."/>
            <person name="Cheong K."/>
            <person name="Song H."/>
            <person name="Choi G."/>
            <person name="Ko J."/>
            <person name="Opiyo S.O."/>
            <person name="Zuo S."/>
            <person name="Madhav S."/>
            <person name="Lee Y.-H."/>
            <person name="Wang G.-L."/>
        </authorList>
    </citation>
    <scope>NUCLEOTIDE SEQUENCE</scope>
    <source>
        <strain evidence="3">AG1-IA WGL</strain>
    </source>
</reference>
<name>A0A8H7LRX9_9AGAM</name>
<accession>A0A8H7LRX9</accession>
<gene>
    <name evidence="3" type="ORF">RHS03_06567</name>
</gene>
<dbReference type="EMBL" id="JACYCD010000186">
    <property type="protein sequence ID" value="KAF8701190.1"/>
    <property type="molecule type" value="Genomic_DNA"/>
</dbReference>